<dbReference type="AlphaFoldDB" id="Q6R590"/>
<dbReference type="RefSeq" id="WP_097500316.1">
    <property type="nucleotide sequence ID" value="NZ_JBCHMA010000059.1"/>
</dbReference>
<feature type="signal peptide" evidence="1">
    <location>
        <begin position="1"/>
        <end position="23"/>
    </location>
</feature>
<feature type="chain" id="PRO_5004280223" evidence="1">
    <location>
        <begin position="24"/>
        <end position="170"/>
    </location>
</feature>
<accession>Q6R590</accession>
<dbReference type="Pfam" id="PF04449">
    <property type="entry name" value="Fimbrial_CS1"/>
    <property type="match status" value="1"/>
</dbReference>
<dbReference type="InterPro" id="IPR007540">
    <property type="entry name" value="Fimbrial_CS1-type"/>
</dbReference>
<gene>
    <name evidence="2" type="primary">cosA</name>
</gene>
<evidence type="ECO:0000313" key="2">
    <source>
        <dbReference type="EMBL" id="AAS89773.1"/>
    </source>
</evidence>
<dbReference type="EMBL" id="AY513487">
    <property type="protein sequence ID" value="AAS89773.1"/>
    <property type="molecule type" value="Genomic_DNA"/>
</dbReference>
<evidence type="ECO:0000256" key="1">
    <source>
        <dbReference type="SAM" id="SignalP"/>
    </source>
</evidence>
<name>Q6R590_ECOLX</name>
<proteinExistence type="predicted"/>
<dbReference type="Gene3D" id="2.60.40.2040">
    <property type="entry name" value="CFA/I fimbrial subunit E, pilin domain"/>
    <property type="match status" value="1"/>
</dbReference>
<reference evidence="2" key="1">
    <citation type="journal article" date="2004" name="Infect. Immun.">
        <title>Evolutionary and functional relationships of colonization factor antigen i and other class 5 adhesive fimbriae of enterotoxigenic Escherichia coli.</title>
        <authorList>
            <person name="Anantha R.P."/>
            <person name="McVeigh A.L."/>
            <person name="Lee L.H."/>
            <person name="Agnew M.K."/>
            <person name="Cassels F.J."/>
            <person name="Scott D.A."/>
            <person name="Whittam T.S."/>
            <person name="Savarino S.J."/>
        </authorList>
    </citation>
    <scope>NUCLEOTIDE SEQUENCE</scope>
    <source>
        <strain evidence="2">WS2173A</strain>
    </source>
</reference>
<sequence length="170" mass="17414">MKLKKTIGAMALATLFATMGASAVEKTISVTASVDPTVDLLQSDGSALPNSVALTYSPAVGGFEAHTINTVVHTNDPAKGVIVKLSAEPVLSNVLNPTLQIPVSVNFAGKKLTTTGTTIESNKLNFASSGVDKVSSTQKLSIHADTTQVTGGLTAGQYQGLVSIILTQST</sequence>
<protein>
    <submittedName>
        <fullName evidence="2">PCFO71 major fimbrial subunit</fullName>
    </submittedName>
</protein>
<organism evidence="2">
    <name type="scientific">Escherichia coli</name>
    <dbReference type="NCBI Taxonomy" id="562"/>
    <lineage>
        <taxon>Bacteria</taxon>
        <taxon>Pseudomonadati</taxon>
        <taxon>Pseudomonadota</taxon>
        <taxon>Gammaproteobacteria</taxon>
        <taxon>Enterobacterales</taxon>
        <taxon>Enterobacteriaceae</taxon>
        <taxon>Escherichia</taxon>
    </lineage>
</organism>
<keyword evidence="1" id="KW-0732">Signal</keyword>
<dbReference type="GO" id="GO:0009289">
    <property type="term" value="C:pilus"/>
    <property type="evidence" value="ECO:0007669"/>
    <property type="project" value="InterPro"/>
</dbReference>